<accession>A0ABP8KFT8</accession>
<evidence type="ECO:0000313" key="2">
    <source>
        <dbReference type="Proteomes" id="UP001500936"/>
    </source>
</evidence>
<sequence>MTRDHKYMYQEALRDTLQNPCYVQYVTQNPTADHTLCRIVPLQSWKIWRWGEYLVEEKWRQPYLEVTYEDIKKAIDYFNKAYHNPTGTITCRL</sequence>
<name>A0ABP8KFT8_9BACT</name>
<gene>
    <name evidence="1" type="ORF">GCM10023187_23700</name>
</gene>
<evidence type="ECO:0000313" key="1">
    <source>
        <dbReference type="EMBL" id="GAA4405394.1"/>
    </source>
</evidence>
<dbReference type="Proteomes" id="UP001500936">
    <property type="component" value="Unassembled WGS sequence"/>
</dbReference>
<organism evidence="1 2">
    <name type="scientific">Nibrella viscosa</name>
    <dbReference type="NCBI Taxonomy" id="1084524"/>
    <lineage>
        <taxon>Bacteria</taxon>
        <taxon>Pseudomonadati</taxon>
        <taxon>Bacteroidota</taxon>
        <taxon>Cytophagia</taxon>
        <taxon>Cytophagales</taxon>
        <taxon>Spirosomataceae</taxon>
        <taxon>Nibrella</taxon>
    </lineage>
</organism>
<protein>
    <submittedName>
        <fullName evidence="1">Uncharacterized protein</fullName>
    </submittedName>
</protein>
<comment type="caution">
    <text evidence="1">The sequence shown here is derived from an EMBL/GenBank/DDBJ whole genome shotgun (WGS) entry which is preliminary data.</text>
</comment>
<proteinExistence type="predicted"/>
<reference evidence="2" key="1">
    <citation type="journal article" date="2019" name="Int. J. Syst. Evol. Microbiol.">
        <title>The Global Catalogue of Microorganisms (GCM) 10K type strain sequencing project: providing services to taxonomists for standard genome sequencing and annotation.</title>
        <authorList>
            <consortium name="The Broad Institute Genomics Platform"/>
            <consortium name="The Broad Institute Genome Sequencing Center for Infectious Disease"/>
            <person name="Wu L."/>
            <person name="Ma J."/>
        </authorList>
    </citation>
    <scope>NUCLEOTIDE SEQUENCE [LARGE SCALE GENOMIC DNA]</scope>
    <source>
        <strain evidence="2">JCM 17925</strain>
    </source>
</reference>
<keyword evidence="2" id="KW-1185">Reference proteome</keyword>
<dbReference type="EMBL" id="BAABHB010000004">
    <property type="protein sequence ID" value="GAA4405394.1"/>
    <property type="molecule type" value="Genomic_DNA"/>
</dbReference>